<dbReference type="Pfam" id="PF02771">
    <property type="entry name" value="Acyl-CoA_dh_N"/>
    <property type="match status" value="1"/>
</dbReference>
<dbReference type="GO" id="GO:0050660">
    <property type="term" value="F:flavin adenine dinucleotide binding"/>
    <property type="evidence" value="ECO:0007669"/>
    <property type="project" value="InterPro"/>
</dbReference>
<dbReference type="Gene3D" id="2.40.110.10">
    <property type="entry name" value="Butyryl-CoA Dehydrogenase, subunit A, domain 2"/>
    <property type="match status" value="1"/>
</dbReference>
<keyword evidence="9" id="KW-1185">Reference proteome</keyword>
<dbReference type="InterPro" id="IPR046373">
    <property type="entry name" value="Acyl-CoA_Oxase/DH_mid-dom_sf"/>
</dbReference>
<evidence type="ECO:0000256" key="5">
    <source>
        <dbReference type="ARBA" id="ARBA00023002"/>
    </source>
</evidence>
<dbReference type="CDD" id="cd00567">
    <property type="entry name" value="ACAD"/>
    <property type="match status" value="1"/>
</dbReference>
<feature type="domain" description="Acyl-CoA dehydrogenase/oxidase C-terminal" evidence="6">
    <location>
        <begin position="226"/>
        <end position="356"/>
    </location>
</feature>
<dbReference type="GO" id="GO:0003995">
    <property type="term" value="F:acyl-CoA dehydrogenase activity"/>
    <property type="evidence" value="ECO:0007669"/>
    <property type="project" value="TreeGrafter"/>
</dbReference>
<dbReference type="PANTHER" id="PTHR43884:SF20">
    <property type="entry name" value="ACYL-COA DEHYDROGENASE FADE28"/>
    <property type="match status" value="1"/>
</dbReference>
<dbReference type="EMBL" id="JACJVJ010000003">
    <property type="protein sequence ID" value="MBC2778872.1"/>
    <property type="molecule type" value="Genomic_DNA"/>
</dbReference>
<dbReference type="InterPro" id="IPR009100">
    <property type="entry name" value="AcylCoA_DH/oxidase_NM_dom_sf"/>
</dbReference>
<dbReference type="Gene3D" id="1.10.540.10">
    <property type="entry name" value="Acyl-CoA dehydrogenase/oxidase, N-terminal domain"/>
    <property type="match status" value="1"/>
</dbReference>
<comment type="caution">
    <text evidence="8">The sequence shown here is derived from an EMBL/GenBank/DDBJ whole genome shotgun (WGS) entry which is preliminary data.</text>
</comment>
<dbReference type="InterPro" id="IPR036250">
    <property type="entry name" value="AcylCo_DH-like_C"/>
</dbReference>
<evidence type="ECO:0000259" key="7">
    <source>
        <dbReference type="Pfam" id="PF02771"/>
    </source>
</evidence>
<dbReference type="PANTHER" id="PTHR43884">
    <property type="entry name" value="ACYL-COA DEHYDROGENASE"/>
    <property type="match status" value="1"/>
</dbReference>
<dbReference type="SUPFAM" id="SSF47203">
    <property type="entry name" value="Acyl-CoA dehydrogenase C-terminal domain-like"/>
    <property type="match status" value="1"/>
</dbReference>
<dbReference type="InterPro" id="IPR037069">
    <property type="entry name" value="AcylCoA_DH/ox_N_sf"/>
</dbReference>
<protein>
    <submittedName>
        <fullName evidence="8">Acyl-CoA dehydrogenase family protein</fullName>
    </submittedName>
</protein>
<accession>A0A842I0Y3</accession>
<sequence>MNFDLSEEQRMLADAVGKLFEAQAEDANVDSHKLWNGYLELGLLGLPFAEEQGGFGGGQEEIMLVMEAYGRTLGTAPYLQSVLMAGRLLALVDGGTASDALSGLLDGSQKYALCLFEPDTRYRWHEPGTKAERSDAGWTLSGEKRAVLNAETDTHLICPATTPEGFGLFLIPPGASGLSLRERPTPDGRIAADIVLDGVEIAEAAAIGDPANNGALVAKIVDGAILACCSEAIGAMEKLLALTVEYLGTRNQFGAPIGSFQVLQHRAADMLIALEQTRSMTIHAISMMDAPPTQRHVAVAAAKALTNRASRFVGSQAIQLHGGMGLASEYPAGRYFQRLTVLENMFGDSNHHLTEMEKGGGLAAAL</sequence>
<dbReference type="Pfam" id="PF00441">
    <property type="entry name" value="Acyl-CoA_dh_1"/>
    <property type="match status" value="1"/>
</dbReference>
<dbReference type="InterPro" id="IPR009075">
    <property type="entry name" value="AcylCo_DH/oxidase_C"/>
</dbReference>
<evidence type="ECO:0000256" key="1">
    <source>
        <dbReference type="ARBA" id="ARBA00001974"/>
    </source>
</evidence>
<evidence type="ECO:0000256" key="2">
    <source>
        <dbReference type="ARBA" id="ARBA00009347"/>
    </source>
</evidence>
<name>A0A842I0Y3_9SPHN</name>
<dbReference type="InterPro" id="IPR013786">
    <property type="entry name" value="AcylCoA_DH/ox_N"/>
</dbReference>
<organism evidence="8 9">
    <name type="scientific">Parasphingopyxis marina</name>
    <dbReference type="NCBI Taxonomy" id="2761622"/>
    <lineage>
        <taxon>Bacteria</taxon>
        <taxon>Pseudomonadati</taxon>
        <taxon>Pseudomonadota</taxon>
        <taxon>Alphaproteobacteria</taxon>
        <taxon>Sphingomonadales</taxon>
        <taxon>Sphingomonadaceae</taxon>
        <taxon>Parasphingopyxis</taxon>
    </lineage>
</organism>
<keyword evidence="5" id="KW-0560">Oxidoreductase</keyword>
<dbReference type="Proteomes" id="UP000564378">
    <property type="component" value="Unassembled WGS sequence"/>
</dbReference>
<gene>
    <name evidence="8" type="ORF">H6P80_14705</name>
</gene>
<evidence type="ECO:0000256" key="4">
    <source>
        <dbReference type="ARBA" id="ARBA00022827"/>
    </source>
</evidence>
<keyword evidence="3" id="KW-0285">Flavoprotein</keyword>
<evidence type="ECO:0000259" key="6">
    <source>
        <dbReference type="Pfam" id="PF00441"/>
    </source>
</evidence>
<dbReference type="Gene3D" id="1.20.140.10">
    <property type="entry name" value="Butyryl-CoA Dehydrogenase, subunit A, domain 3"/>
    <property type="match status" value="1"/>
</dbReference>
<proteinExistence type="inferred from homology"/>
<evidence type="ECO:0000313" key="9">
    <source>
        <dbReference type="Proteomes" id="UP000564378"/>
    </source>
</evidence>
<dbReference type="AlphaFoldDB" id="A0A842I0Y3"/>
<comment type="similarity">
    <text evidence="2">Belongs to the acyl-CoA dehydrogenase family.</text>
</comment>
<comment type="cofactor">
    <cofactor evidence="1">
        <name>FAD</name>
        <dbReference type="ChEBI" id="CHEBI:57692"/>
    </cofactor>
</comment>
<evidence type="ECO:0000256" key="3">
    <source>
        <dbReference type="ARBA" id="ARBA00022630"/>
    </source>
</evidence>
<feature type="domain" description="Acyl-CoA dehydrogenase/oxidase N-terminal" evidence="7">
    <location>
        <begin position="6"/>
        <end position="85"/>
    </location>
</feature>
<keyword evidence="4" id="KW-0274">FAD</keyword>
<evidence type="ECO:0000313" key="8">
    <source>
        <dbReference type="EMBL" id="MBC2778872.1"/>
    </source>
</evidence>
<reference evidence="8 9" key="1">
    <citation type="submission" date="2020-08" db="EMBL/GenBank/DDBJ databases">
        <title>Draft genome sequence of Parasphingopyxis sp. GrpM-11.</title>
        <authorList>
            <person name="Oh J."/>
            <person name="Roh D.-H."/>
        </authorList>
    </citation>
    <scope>NUCLEOTIDE SEQUENCE [LARGE SCALE GENOMIC DNA]</scope>
    <source>
        <strain evidence="8 9">GrpM-11</strain>
    </source>
</reference>
<dbReference type="RefSeq" id="WP_185802184.1">
    <property type="nucleotide sequence ID" value="NZ_JACJVJ010000003.1"/>
</dbReference>
<dbReference type="SUPFAM" id="SSF56645">
    <property type="entry name" value="Acyl-CoA dehydrogenase NM domain-like"/>
    <property type="match status" value="1"/>
</dbReference>